<evidence type="ECO:0000313" key="5">
    <source>
        <dbReference type="Proteomes" id="UP001220022"/>
    </source>
</evidence>
<organism evidence="4 5">
    <name type="scientific">Streptantibioticus ferralitis</name>
    <dbReference type="NCBI Taxonomy" id="236510"/>
    <lineage>
        <taxon>Bacteria</taxon>
        <taxon>Bacillati</taxon>
        <taxon>Actinomycetota</taxon>
        <taxon>Actinomycetes</taxon>
        <taxon>Kitasatosporales</taxon>
        <taxon>Streptomycetaceae</taxon>
        <taxon>Streptantibioticus</taxon>
    </lineage>
</organism>
<feature type="signal peptide" evidence="3">
    <location>
        <begin position="1"/>
        <end position="26"/>
    </location>
</feature>
<evidence type="ECO:0000313" key="4">
    <source>
        <dbReference type="EMBL" id="MDF2255795.1"/>
    </source>
</evidence>
<keyword evidence="3" id="KW-0732">Signal</keyword>
<name>A0ABT5YYB3_9ACTN</name>
<comment type="caution">
    <text evidence="4">The sequence shown here is derived from an EMBL/GenBank/DDBJ whole genome shotgun (WGS) entry which is preliminary data.</text>
</comment>
<keyword evidence="2" id="KW-0472">Membrane</keyword>
<feature type="region of interest" description="Disordered" evidence="1">
    <location>
        <begin position="110"/>
        <end position="142"/>
    </location>
</feature>
<feature type="compositionally biased region" description="Low complexity" evidence="1">
    <location>
        <begin position="110"/>
        <end position="122"/>
    </location>
</feature>
<evidence type="ECO:0000256" key="3">
    <source>
        <dbReference type="SAM" id="SignalP"/>
    </source>
</evidence>
<evidence type="ECO:0008006" key="6">
    <source>
        <dbReference type="Google" id="ProtNLM"/>
    </source>
</evidence>
<keyword evidence="5" id="KW-1185">Reference proteome</keyword>
<feature type="transmembrane region" description="Helical" evidence="2">
    <location>
        <begin position="148"/>
        <end position="166"/>
    </location>
</feature>
<sequence length="175" mass="16907">MSSGRTAAVALTAVAAVGLTAPAALASVSPNPASPGQTVHMSDDRKCEMSKGATASSPLFGEVALSAGADRMVAGLTTPPTAKPGRYPVTIRCGYGGLTISSTMTVRAPQPDAAQPAASARAGTGPKPTKGVRAGSGGGVGGWDAPQVAGGAALLALAASGALVLVRRRRGSGSS</sequence>
<reference evidence="4 5" key="1">
    <citation type="submission" date="2023-03" db="EMBL/GenBank/DDBJ databases">
        <title>Draft genome sequence of type strain Streptomyces ferralitis JCM 14344.</title>
        <authorList>
            <person name="Klaysubun C."/>
            <person name="Duangmal K."/>
        </authorList>
    </citation>
    <scope>NUCLEOTIDE SEQUENCE [LARGE SCALE GENOMIC DNA]</scope>
    <source>
        <strain evidence="4 5">JCM 14344</strain>
    </source>
</reference>
<protein>
    <recommendedName>
        <fullName evidence="6">Gram-positive cocci surface proteins LPxTG domain-containing protein</fullName>
    </recommendedName>
</protein>
<dbReference type="Proteomes" id="UP001220022">
    <property type="component" value="Unassembled WGS sequence"/>
</dbReference>
<feature type="region of interest" description="Disordered" evidence="1">
    <location>
        <begin position="30"/>
        <end position="53"/>
    </location>
</feature>
<evidence type="ECO:0000256" key="1">
    <source>
        <dbReference type="SAM" id="MobiDB-lite"/>
    </source>
</evidence>
<accession>A0ABT5YYB3</accession>
<feature type="compositionally biased region" description="Polar residues" evidence="1">
    <location>
        <begin position="30"/>
        <end position="40"/>
    </location>
</feature>
<keyword evidence="2" id="KW-0812">Transmembrane</keyword>
<keyword evidence="2" id="KW-1133">Transmembrane helix</keyword>
<dbReference type="EMBL" id="JARHTQ010000004">
    <property type="protein sequence ID" value="MDF2255795.1"/>
    <property type="molecule type" value="Genomic_DNA"/>
</dbReference>
<evidence type="ECO:0000256" key="2">
    <source>
        <dbReference type="SAM" id="Phobius"/>
    </source>
</evidence>
<dbReference type="RefSeq" id="WP_275810900.1">
    <property type="nucleotide sequence ID" value="NZ_BAAANM010000019.1"/>
</dbReference>
<proteinExistence type="predicted"/>
<gene>
    <name evidence="4" type="ORF">P2L57_08670</name>
</gene>
<feature type="chain" id="PRO_5046155028" description="Gram-positive cocci surface proteins LPxTG domain-containing protein" evidence="3">
    <location>
        <begin position="27"/>
        <end position="175"/>
    </location>
</feature>